<comment type="subcellular location">
    <subcellularLocation>
        <location evidence="1">Nucleus</location>
        <location evidence="1">Nucleolus</location>
    </subcellularLocation>
</comment>
<feature type="region of interest" description="Disordered" evidence="10">
    <location>
        <begin position="1"/>
        <end position="53"/>
    </location>
</feature>
<evidence type="ECO:0000313" key="11">
    <source>
        <dbReference type="EMBL" id="KAI5963393.1"/>
    </source>
</evidence>
<evidence type="ECO:0000256" key="3">
    <source>
        <dbReference type="ARBA" id="ARBA00019670"/>
    </source>
</evidence>
<dbReference type="GO" id="GO:0005730">
    <property type="term" value="C:nucleolus"/>
    <property type="evidence" value="ECO:0007669"/>
    <property type="project" value="UniProtKB-SubCell"/>
</dbReference>
<name>A0AAD5FZW4_9ASCO</name>
<dbReference type="Proteomes" id="UP001204833">
    <property type="component" value="Unassembled WGS sequence"/>
</dbReference>
<reference evidence="11 12" key="1">
    <citation type="journal article" date="2022" name="DNA Res.">
        <title>Genome analysis of five recently described species of the CUG-Ser clade uncovers Candida theae as a new hybrid lineage with pathogenic potential in the Candida parapsilosis species complex.</title>
        <authorList>
            <person name="Mixao V."/>
            <person name="Del Olmo V."/>
            <person name="Hegedusova E."/>
            <person name="Saus E."/>
            <person name="Pryszcz L."/>
            <person name="Cillingova A."/>
            <person name="Nosek J."/>
            <person name="Gabaldon T."/>
        </authorList>
    </citation>
    <scope>NUCLEOTIDE SEQUENCE [LARGE SCALE GENOMIC DNA]</scope>
    <source>
        <strain evidence="11 12">CBS 12239</strain>
    </source>
</reference>
<dbReference type="EMBL" id="JAIHNG010000062">
    <property type="protein sequence ID" value="KAI5963393.1"/>
    <property type="molecule type" value="Genomic_DNA"/>
</dbReference>
<gene>
    <name evidence="11" type="ORF">KGF57_001271</name>
</gene>
<evidence type="ECO:0000256" key="1">
    <source>
        <dbReference type="ARBA" id="ARBA00004604"/>
    </source>
</evidence>
<dbReference type="GO" id="GO:0008298">
    <property type="term" value="P:intracellular mRNA localization"/>
    <property type="evidence" value="ECO:0007669"/>
    <property type="project" value="TreeGrafter"/>
</dbReference>
<feature type="compositionally biased region" description="Basic and acidic residues" evidence="10">
    <location>
        <begin position="147"/>
        <end position="167"/>
    </location>
</feature>
<evidence type="ECO:0000256" key="5">
    <source>
        <dbReference type="ARBA" id="ARBA00022448"/>
    </source>
</evidence>
<dbReference type="PANTHER" id="PTHR28028">
    <property type="entry name" value="60S RIBOSOMAL SUBUNIT ASSEMBLY/EXPORT PROTEIN LOC1"/>
    <property type="match status" value="1"/>
</dbReference>
<feature type="region of interest" description="Disordered" evidence="10">
    <location>
        <begin position="147"/>
        <end position="203"/>
    </location>
</feature>
<dbReference type="GO" id="GO:0042273">
    <property type="term" value="P:ribosomal large subunit biogenesis"/>
    <property type="evidence" value="ECO:0007669"/>
    <property type="project" value="InterPro"/>
</dbReference>
<evidence type="ECO:0000256" key="10">
    <source>
        <dbReference type="SAM" id="MobiDB-lite"/>
    </source>
</evidence>
<dbReference type="GO" id="GO:0051028">
    <property type="term" value="P:mRNA transport"/>
    <property type="evidence" value="ECO:0007669"/>
    <property type="project" value="UniProtKB-KW"/>
</dbReference>
<evidence type="ECO:0000313" key="12">
    <source>
        <dbReference type="Proteomes" id="UP001204833"/>
    </source>
</evidence>
<keyword evidence="8" id="KW-0175">Coiled coil</keyword>
<feature type="compositionally biased region" description="Basic residues" evidence="10">
    <location>
        <begin position="43"/>
        <end position="53"/>
    </location>
</feature>
<dbReference type="GO" id="GO:0003729">
    <property type="term" value="F:mRNA binding"/>
    <property type="evidence" value="ECO:0007669"/>
    <property type="project" value="InterPro"/>
</dbReference>
<dbReference type="AlphaFoldDB" id="A0AAD5FZW4"/>
<keyword evidence="6" id="KW-0690">Ribosome biogenesis</keyword>
<dbReference type="InterPro" id="IPR037650">
    <property type="entry name" value="Loc1"/>
</dbReference>
<evidence type="ECO:0000256" key="7">
    <source>
        <dbReference type="ARBA" id="ARBA00022816"/>
    </source>
</evidence>
<evidence type="ECO:0000256" key="8">
    <source>
        <dbReference type="ARBA" id="ARBA00023054"/>
    </source>
</evidence>
<proteinExistence type="inferred from homology"/>
<protein>
    <recommendedName>
        <fullName evidence="3">60S ribosomal subunit assembly/export protein LOC1</fullName>
    </recommendedName>
    <alternativeName>
        <fullName evidence="4">60S ribosomal subunit assembly/export protein loc1</fullName>
    </alternativeName>
</protein>
<evidence type="ECO:0000256" key="6">
    <source>
        <dbReference type="ARBA" id="ARBA00022517"/>
    </source>
</evidence>
<dbReference type="PANTHER" id="PTHR28028:SF1">
    <property type="entry name" value="60S RIBOSOMAL SUBUNIT ASSEMBLY_EXPORT PROTEIN LOC1"/>
    <property type="match status" value="1"/>
</dbReference>
<comment type="caution">
    <text evidence="11">The sequence shown here is derived from an EMBL/GenBank/DDBJ whole genome shotgun (WGS) entry which is preliminary data.</text>
</comment>
<keyword evidence="12" id="KW-1185">Reference proteome</keyword>
<keyword evidence="7" id="KW-0509">mRNA transport</keyword>
<dbReference type="GeneID" id="76149330"/>
<feature type="compositionally biased region" description="Basic residues" evidence="10">
    <location>
        <begin position="7"/>
        <end position="16"/>
    </location>
</feature>
<organism evidence="11 12">
    <name type="scientific">Candida theae</name>
    <dbReference type="NCBI Taxonomy" id="1198502"/>
    <lineage>
        <taxon>Eukaryota</taxon>
        <taxon>Fungi</taxon>
        <taxon>Dikarya</taxon>
        <taxon>Ascomycota</taxon>
        <taxon>Saccharomycotina</taxon>
        <taxon>Pichiomycetes</taxon>
        <taxon>Debaryomycetaceae</taxon>
        <taxon>Candida/Lodderomyces clade</taxon>
        <taxon>Candida</taxon>
    </lineage>
</organism>
<accession>A0AAD5FZW4</accession>
<comment type="similarity">
    <text evidence="2">Belongs to the LOC1 family.</text>
</comment>
<keyword evidence="5" id="KW-0813">Transport</keyword>
<dbReference type="GO" id="GO:0030687">
    <property type="term" value="C:preribosome, large subunit precursor"/>
    <property type="evidence" value="ECO:0007669"/>
    <property type="project" value="TreeGrafter"/>
</dbReference>
<sequence length="203" mass="23388">MAPRQSKTAKRNKTQNKTRENESDIVSDSAARNLLADQPKLTPKSKVKKLSKLQVKKQQAKIRLYGAKNGKEYKEEQLDIPNLNRAIVPGVKVKKGKKGKKFVGDHDKLTLTRLVKSINDKHDQVNESKLEKSKRLEEIRELKRQEIERKEQQKKDKLDGKKDELRNRASVARSTRRKNAKARKAEEQVQETTAPKKKKVSFA</sequence>
<dbReference type="RefSeq" id="XP_051610215.1">
    <property type="nucleotide sequence ID" value="XM_051750459.1"/>
</dbReference>
<evidence type="ECO:0000256" key="4">
    <source>
        <dbReference type="ARBA" id="ARBA00020853"/>
    </source>
</evidence>
<evidence type="ECO:0000256" key="2">
    <source>
        <dbReference type="ARBA" id="ARBA00008132"/>
    </source>
</evidence>
<evidence type="ECO:0000256" key="9">
    <source>
        <dbReference type="ARBA" id="ARBA00023242"/>
    </source>
</evidence>
<keyword evidence="9" id="KW-0539">Nucleus</keyword>